<reference evidence="4" key="1">
    <citation type="submission" date="2010-07" db="EMBL/GenBank/DDBJ databases">
        <title>The genome sequence of Gaeumannomyces graminis var. tritici strain R3-111a-1.</title>
        <authorList>
            <consortium name="The Broad Institute Genome Sequencing Platform"/>
            <person name="Ma L.-J."/>
            <person name="Dead R."/>
            <person name="Young S."/>
            <person name="Zeng Q."/>
            <person name="Koehrsen M."/>
            <person name="Alvarado L."/>
            <person name="Berlin A."/>
            <person name="Chapman S.B."/>
            <person name="Chen Z."/>
            <person name="Freedman E."/>
            <person name="Gellesch M."/>
            <person name="Goldberg J."/>
            <person name="Griggs A."/>
            <person name="Gujja S."/>
            <person name="Heilman E.R."/>
            <person name="Heiman D."/>
            <person name="Hepburn T."/>
            <person name="Howarth C."/>
            <person name="Jen D."/>
            <person name="Larson L."/>
            <person name="Mehta T."/>
            <person name="Neiman D."/>
            <person name="Pearson M."/>
            <person name="Roberts A."/>
            <person name="Saif S."/>
            <person name="Shea T."/>
            <person name="Shenoy N."/>
            <person name="Sisk P."/>
            <person name="Stolte C."/>
            <person name="Sykes S."/>
            <person name="Walk T."/>
            <person name="White J."/>
            <person name="Yandava C."/>
            <person name="Haas B."/>
            <person name="Nusbaum C."/>
            <person name="Birren B."/>
        </authorList>
    </citation>
    <scope>NUCLEOTIDE SEQUENCE [LARGE SCALE GENOMIC DNA]</scope>
    <source>
        <strain evidence="4">R3-111a-1</strain>
    </source>
</reference>
<evidence type="ECO:0000313" key="3">
    <source>
        <dbReference type="EnsemblFungi" id="EJT78054"/>
    </source>
</evidence>
<evidence type="ECO:0000256" key="1">
    <source>
        <dbReference type="SAM" id="MobiDB-lite"/>
    </source>
</evidence>
<sequence length="125" mass="13354">MSNQGPRLSPDQQSARGGSWEAFRTLRTPHRPSSLAANESLSAAAKVAAPNGDSVKQTGEYPITCPICGGEYGDCLTPARRCHLRLMFGSLLLEIREGTSSLESPNGRRDAGPVLGLSWTNNEAK</sequence>
<keyword evidence="4" id="KW-1185">Reference proteome</keyword>
<dbReference type="EnsemblFungi" id="EJT78054">
    <property type="protein sequence ID" value="EJT78054"/>
    <property type="gene ID" value="GGTG_03157"/>
</dbReference>
<dbReference type="Proteomes" id="UP000006039">
    <property type="component" value="Unassembled WGS sequence"/>
</dbReference>
<dbReference type="GeneID" id="20343615"/>
<organism evidence="2">
    <name type="scientific">Gaeumannomyces tritici (strain R3-111a-1)</name>
    <name type="common">Wheat and barley take-all root rot fungus</name>
    <name type="synonym">Gaeumannomyces graminis var. tritici</name>
    <dbReference type="NCBI Taxonomy" id="644352"/>
    <lineage>
        <taxon>Eukaryota</taxon>
        <taxon>Fungi</taxon>
        <taxon>Dikarya</taxon>
        <taxon>Ascomycota</taxon>
        <taxon>Pezizomycotina</taxon>
        <taxon>Sordariomycetes</taxon>
        <taxon>Sordariomycetidae</taxon>
        <taxon>Magnaporthales</taxon>
        <taxon>Magnaporthaceae</taxon>
        <taxon>Gaeumannomyces</taxon>
    </lineage>
</organism>
<reference evidence="2" key="3">
    <citation type="submission" date="2010-09" db="EMBL/GenBank/DDBJ databases">
        <title>Annotation of Gaeumannomyces graminis var. tritici R3-111a-1.</title>
        <authorList>
            <consortium name="The Broad Institute Genome Sequencing Platform"/>
            <person name="Ma L.-J."/>
            <person name="Dead R."/>
            <person name="Young S.K."/>
            <person name="Zeng Q."/>
            <person name="Gargeya S."/>
            <person name="Fitzgerald M."/>
            <person name="Haas B."/>
            <person name="Abouelleil A."/>
            <person name="Alvarado L."/>
            <person name="Arachchi H.M."/>
            <person name="Berlin A."/>
            <person name="Brown A."/>
            <person name="Chapman S.B."/>
            <person name="Chen Z."/>
            <person name="Dunbar C."/>
            <person name="Freedman E."/>
            <person name="Gearin G."/>
            <person name="Gellesch M."/>
            <person name="Goldberg J."/>
            <person name="Griggs A."/>
            <person name="Gujja S."/>
            <person name="Heiman D."/>
            <person name="Howarth C."/>
            <person name="Larson L."/>
            <person name="Lui A."/>
            <person name="MacDonald P.J.P."/>
            <person name="Mehta T."/>
            <person name="Montmayeur A."/>
            <person name="Murphy C."/>
            <person name="Neiman D."/>
            <person name="Pearson M."/>
            <person name="Priest M."/>
            <person name="Roberts A."/>
            <person name="Saif S."/>
            <person name="Shea T."/>
            <person name="Shenoy N."/>
            <person name="Sisk P."/>
            <person name="Stolte C."/>
            <person name="Sykes S."/>
            <person name="Yandava C."/>
            <person name="Wortman J."/>
            <person name="Nusbaum C."/>
            <person name="Birren B."/>
        </authorList>
    </citation>
    <scope>NUCLEOTIDE SEQUENCE</scope>
    <source>
        <strain evidence="2">R3-111a-1</strain>
    </source>
</reference>
<proteinExistence type="predicted"/>
<dbReference type="AlphaFoldDB" id="J3NPE9"/>
<feature type="region of interest" description="Disordered" evidence="1">
    <location>
        <begin position="99"/>
        <end position="125"/>
    </location>
</feature>
<reference evidence="3" key="4">
    <citation type="journal article" date="2015" name="G3 (Bethesda)">
        <title>Genome sequences of three phytopathogenic species of the Magnaporthaceae family of fungi.</title>
        <authorList>
            <person name="Okagaki L.H."/>
            <person name="Nunes C.C."/>
            <person name="Sailsbery J."/>
            <person name="Clay B."/>
            <person name="Brown D."/>
            <person name="John T."/>
            <person name="Oh Y."/>
            <person name="Young N."/>
            <person name="Fitzgerald M."/>
            <person name="Haas B.J."/>
            <person name="Zeng Q."/>
            <person name="Young S."/>
            <person name="Adiconis X."/>
            <person name="Fan L."/>
            <person name="Levin J.Z."/>
            <person name="Mitchell T.K."/>
            <person name="Okubara P.A."/>
            <person name="Farman M.L."/>
            <person name="Kohn L.M."/>
            <person name="Birren B."/>
            <person name="Ma L.-J."/>
            <person name="Dean R.A."/>
        </authorList>
    </citation>
    <scope>NUCLEOTIDE SEQUENCE</scope>
    <source>
        <strain evidence="3">R3-111a-1</strain>
    </source>
</reference>
<dbReference type="EMBL" id="GL385396">
    <property type="protein sequence ID" value="EJT78054.1"/>
    <property type="molecule type" value="Genomic_DNA"/>
</dbReference>
<dbReference type="RefSeq" id="XP_009219199.1">
    <property type="nucleotide sequence ID" value="XM_009220935.1"/>
</dbReference>
<reference evidence="2" key="2">
    <citation type="submission" date="2010-07" db="EMBL/GenBank/DDBJ databases">
        <authorList>
            <consortium name="The Broad Institute Genome Sequencing Platform"/>
            <consortium name="Broad Institute Genome Sequencing Center for Infectious Disease"/>
            <person name="Ma L.-J."/>
            <person name="Dead R."/>
            <person name="Young S."/>
            <person name="Zeng Q."/>
            <person name="Koehrsen M."/>
            <person name="Alvarado L."/>
            <person name="Berlin A."/>
            <person name="Chapman S.B."/>
            <person name="Chen Z."/>
            <person name="Freedman E."/>
            <person name="Gellesch M."/>
            <person name="Goldberg J."/>
            <person name="Griggs A."/>
            <person name="Gujja S."/>
            <person name="Heilman E.R."/>
            <person name="Heiman D."/>
            <person name="Hepburn T."/>
            <person name="Howarth C."/>
            <person name="Jen D."/>
            <person name="Larson L."/>
            <person name="Mehta T."/>
            <person name="Neiman D."/>
            <person name="Pearson M."/>
            <person name="Roberts A."/>
            <person name="Saif S."/>
            <person name="Shea T."/>
            <person name="Shenoy N."/>
            <person name="Sisk P."/>
            <person name="Stolte C."/>
            <person name="Sykes S."/>
            <person name="Walk T."/>
            <person name="White J."/>
            <person name="Yandava C."/>
            <person name="Haas B."/>
            <person name="Nusbaum C."/>
            <person name="Birren B."/>
        </authorList>
    </citation>
    <scope>NUCLEOTIDE SEQUENCE</scope>
    <source>
        <strain evidence="2">R3-111a-1</strain>
    </source>
</reference>
<reference evidence="3" key="5">
    <citation type="submission" date="2018-04" db="UniProtKB">
        <authorList>
            <consortium name="EnsemblFungi"/>
        </authorList>
    </citation>
    <scope>IDENTIFICATION</scope>
    <source>
        <strain evidence="3">R3-111a-1</strain>
    </source>
</reference>
<dbReference type="HOGENOM" id="CLU_1992786_0_0_1"/>
<gene>
    <name evidence="3" type="primary">20343615</name>
    <name evidence="2" type="ORF">GGTG_03157</name>
</gene>
<evidence type="ECO:0000313" key="2">
    <source>
        <dbReference type="EMBL" id="EJT78054.1"/>
    </source>
</evidence>
<dbReference type="VEuPathDB" id="FungiDB:GGTG_03157"/>
<accession>J3NPE9</accession>
<evidence type="ECO:0000313" key="4">
    <source>
        <dbReference type="Proteomes" id="UP000006039"/>
    </source>
</evidence>
<name>J3NPE9_GAET3</name>
<protein>
    <submittedName>
        <fullName evidence="2 3">Uncharacterized protein</fullName>
    </submittedName>
</protein>